<dbReference type="Proteomes" id="UP001148299">
    <property type="component" value="Unassembled WGS sequence"/>
</dbReference>
<dbReference type="Pfam" id="PF11951">
    <property type="entry name" value="Fungal_trans_2"/>
    <property type="match status" value="1"/>
</dbReference>
<dbReference type="EMBL" id="JAPZBR010000002">
    <property type="protein sequence ID" value="KAJ5363107.1"/>
    <property type="molecule type" value="Genomic_DNA"/>
</dbReference>
<name>A0A9W9RMX2_PENBR</name>
<dbReference type="GO" id="GO:0003700">
    <property type="term" value="F:DNA-binding transcription factor activity"/>
    <property type="evidence" value="ECO:0007669"/>
    <property type="project" value="TreeGrafter"/>
</dbReference>
<comment type="subcellular location">
    <subcellularLocation>
        <location evidence="1">Nucleus</location>
    </subcellularLocation>
</comment>
<dbReference type="GO" id="GO:0005634">
    <property type="term" value="C:nucleus"/>
    <property type="evidence" value="ECO:0007669"/>
    <property type="project" value="UniProtKB-SubCell"/>
</dbReference>
<protein>
    <recommendedName>
        <fullName evidence="5">ARCA protein</fullName>
    </recommendedName>
</protein>
<proteinExistence type="predicted"/>
<dbReference type="GO" id="GO:0045944">
    <property type="term" value="P:positive regulation of transcription by RNA polymerase II"/>
    <property type="evidence" value="ECO:0007669"/>
    <property type="project" value="TreeGrafter"/>
</dbReference>
<accession>A0A9W9RMX2</accession>
<evidence type="ECO:0008006" key="5">
    <source>
        <dbReference type="Google" id="ProtNLM"/>
    </source>
</evidence>
<keyword evidence="2" id="KW-0539">Nucleus</keyword>
<evidence type="ECO:0000313" key="3">
    <source>
        <dbReference type="EMBL" id="KAJ5363107.1"/>
    </source>
</evidence>
<dbReference type="PANTHER" id="PTHR37534">
    <property type="entry name" value="TRANSCRIPTIONAL ACTIVATOR PROTEIN UGA3"/>
    <property type="match status" value="1"/>
</dbReference>
<evidence type="ECO:0000256" key="2">
    <source>
        <dbReference type="ARBA" id="ARBA00023242"/>
    </source>
</evidence>
<sequence>MRYFIEELAQWFDSCDAARHFELIVPQRAADCPALLYAIFSTSARHLSRHQPDHAQPYASSFELVDAALEYQNLCISYLISLSGDSTEVQDENLLAATVILRFYEEIDTPLAGVDEETYLRGIQVFLEAQAATAVYDSGLQCAAFWIGCRQEFHTAFSNQRSFRFDLRCCEDSIYRTLDPANDDTWANRVILHCADALMYCYGEETQSQKRFEELWEYNEEWHARKPSSFSPMYYQPSDRRSGAIFPEIWYLDDRKVTAIQHWLLARILLEVFDPRIPRLGPRQRAASTLREADFKSNVFELCGIGLSNKTAPALITSCMGVSMCGDRITDVAEQAALLGLLEKTEKRHSLSTEKIKLQLKETWVLEELERTR</sequence>
<evidence type="ECO:0000313" key="4">
    <source>
        <dbReference type="Proteomes" id="UP001148299"/>
    </source>
</evidence>
<organism evidence="3 4">
    <name type="scientific">Penicillium brevicompactum</name>
    <dbReference type="NCBI Taxonomy" id="5074"/>
    <lineage>
        <taxon>Eukaryota</taxon>
        <taxon>Fungi</taxon>
        <taxon>Dikarya</taxon>
        <taxon>Ascomycota</taxon>
        <taxon>Pezizomycotina</taxon>
        <taxon>Eurotiomycetes</taxon>
        <taxon>Eurotiomycetidae</taxon>
        <taxon>Eurotiales</taxon>
        <taxon>Aspergillaceae</taxon>
        <taxon>Penicillium</taxon>
    </lineage>
</organism>
<dbReference type="PANTHER" id="PTHR37534:SF2">
    <property type="entry name" value="N-ACETYLTRANSFERASE DOMAIN-CONTAINING PROTEIN"/>
    <property type="match status" value="1"/>
</dbReference>
<reference evidence="3" key="1">
    <citation type="submission" date="2022-12" db="EMBL/GenBank/DDBJ databases">
        <authorList>
            <person name="Petersen C."/>
        </authorList>
    </citation>
    <scope>NUCLEOTIDE SEQUENCE</scope>
    <source>
        <strain evidence="3">IBT 35675</strain>
    </source>
</reference>
<keyword evidence="4" id="KW-1185">Reference proteome</keyword>
<evidence type="ECO:0000256" key="1">
    <source>
        <dbReference type="ARBA" id="ARBA00004123"/>
    </source>
</evidence>
<reference evidence="3" key="2">
    <citation type="journal article" date="2023" name="IMA Fungus">
        <title>Comparative genomic study of the Penicillium genus elucidates a diverse pangenome and 15 lateral gene transfer events.</title>
        <authorList>
            <person name="Petersen C."/>
            <person name="Sorensen T."/>
            <person name="Nielsen M.R."/>
            <person name="Sondergaard T.E."/>
            <person name="Sorensen J.L."/>
            <person name="Fitzpatrick D.A."/>
            <person name="Frisvad J.C."/>
            <person name="Nielsen K.L."/>
        </authorList>
    </citation>
    <scope>NUCLEOTIDE SEQUENCE</scope>
    <source>
        <strain evidence="3">IBT 35675</strain>
    </source>
</reference>
<comment type="caution">
    <text evidence="3">The sequence shown here is derived from an EMBL/GenBank/DDBJ whole genome shotgun (WGS) entry which is preliminary data.</text>
</comment>
<dbReference type="InterPro" id="IPR021858">
    <property type="entry name" value="Fun_TF"/>
</dbReference>
<dbReference type="AlphaFoldDB" id="A0A9W9RMX2"/>
<dbReference type="GO" id="GO:0000976">
    <property type="term" value="F:transcription cis-regulatory region binding"/>
    <property type="evidence" value="ECO:0007669"/>
    <property type="project" value="TreeGrafter"/>
</dbReference>
<gene>
    <name evidence="3" type="ORF">N7541_003951</name>
</gene>